<feature type="region of interest" description="Disordered" evidence="5">
    <location>
        <begin position="1"/>
        <end position="27"/>
    </location>
</feature>
<dbReference type="PANTHER" id="PTHR31383">
    <property type="entry name" value="OXIDATIVE STRESS-RESPONSE SERINE-RICH PROTEIN 1"/>
    <property type="match status" value="1"/>
</dbReference>
<comment type="caution">
    <text evidence="6">The sequence shown here is derived from an EMBL/GenBank/DDBJ whole genome shotgun (WGS) entry which is preliminary data.</text>
</comment>
<feature type="compositionally biased region" description="Basic and acidic residues" evidence="5">
    <location>
        <begin position="1"/>
        <end position="25"/>
    </location>
</feature>
<evidence type="ECO:0000313" key="7">
    <source>
        <dbReference type="Proteomes" id="UP001374579"/>
    </source>
</evidence>
<dbReference type="EMBL" id="JBAMIC010000011">
    <property type="protein sequence ID" value="KAK7100181.1"/>
    <property type="molecule type" value="Genomic_DNA"/>
</dbReference>
<organism evidence="6 7">
    <name type="scientific">Littorina saxatilis</name>
    <dbReference type="NCBI Taxonomy" id="31220"/>
    <lineage>
        <taxon>Eukaryota</taxon>
        <taxon>Metazoa</taxon>
        <taxon>Spiralia</taxon>
        <taxon>Lophotrochozoa</taxon>
        <taxon>Mollusca</taxon>
        <taxon>Gastropoda</taxon>
        <taxon>Caenogastropoda</taxon>
        <taxon>Littorinimorpha</taxon>
        <taxon>Littorinoidea</taxon>
        <taxon>Littorinidae</taxon>
        <taxon>Littorina</taxon>
    </lineage>
</organism>
<evidence type="ECO:0000256" key="5">
    <source>
        <dbReference type="SAM" id="MobiDB-lite"/>
    </source>
</evidence>
<feature type="compositionally biased region" description="Basic and acidic residues" evidence="5">
    <location>
        <begin position="295"/>
        <end position="306"/>
    </location>
</feature>
<feature type="compositionally biased region" description="Low complexity" evidence="5">
    <location>
        <begin position="320"/>
        <end position="331"/>
    </location>
</feature>
<gene>
    <name evidence="6" type="ORF">V1264_023171</name>
</gene>
<keyword evidence="7" id="KW-1185">Reference proteome</keyword>
<protein>
    <recommendedName>
        <fullName evidence="1">Oxidative stress-responsive serine-rich protein 1</fullName>
    </recommendedName>
    <alternativeName>
        <fullName evidence="4">Oxidative stress-responsive protein 1</fullName>
    </alternativeName>
    <alternativeName>
        <fullName evidence="3">Peroxide-inducible transcript 1 protein</fullName>
    </alternativeName>
</protein>
<evidence type="ECO:0000256" key="3">
    <source>
        <dbReference type="ARBA" id="ARBA00029721"/>
    </source>
</evidence>
<accession>A0AAN9B6H0</accession>
<dbReference type="PANTHER" id="PTHR31383:SF2">
    <property type="entry name" value="OXIDATIVE STRESS-RESPONSIVE SERINE-RICH PROTEIN 1"/>
    <property type="match status" value="1"/>
</dbReference>
<name>A0AAN9B6H0_9CAEN</name>
<feature type="region of interest" description="Disordered" evidence="5">
    <location>
        <begin position="277"/>
        <end position="337"/>
    </location>
</feature>
<evidence type="ECO:0000313" key="6">
    <source>
        <dbReference type="EMBL" id="KAK7100181.1"/>
    </source>
</evidence>
<dbReference type="Proteomes" id="UP001374579">
    <property type="component" value="Unassembled WGS sequence"/>
</dbReference>
<feature type="region of interest" description="Disordered" evidence="5">
    <location>
        <begin position="48"/>
        <end position="93"/>
    </location>
</feature>
<proteinExistence type="predicted"/>
<feature type="compositionally biased region" description="Polar residues" evidence="5">
    <location>
        <begin position="229"/>
        <end position="241"/>
    </location>
</feature>
<evidence type="ECO:0000256" key="4">
    <source>
        <dbReference type="ARBA" id="ARBA00031405"/>
    </source>
</evidence>
<keyword evidence="2" id="KW-0597">Phosphoprotein</keyword>
<evidence type="ECO:0000256" key="2">
    <source>
        <dbReference type="ARBA" id="ARBA00022553"/>
    </source>
</evidence>
<dbReference type="InterPro" id="IPR008494">
    <property type="entry name" value="DUF776"/>
</dbReference>
<dbReference type="AlphaFoldDB" id="A0AAN9B6H0"/>
<reference evidence="6 7" key="1">
    <citation type="submission" date="2024-02" db="EMBL/GenBank/DDBJ databases">
        <title>Chromosome-scale genome assembly of the rough periwinkle Littorina saxatilis.</title>
        <authorList>
            <person name="De Jode A."/>
            <person name="Faria R."/>
            <person name="Formenti G."/>
            <person name="Sims Y."/>
            <person name="Smith T.P."/>
            <person name="Tracey A."/>
            <person name="Wood J.M.D."/>
            <person name="Zagrodzka Z.B."/>
            <person name="Johannesson K."/>
            <person name="Butlin R.K."/>
            <person name="Leder E.H."/>
        </authorList>
    </citation>
    <scope>NUCLEOTIDE SEQUENCE [LARGE SCALE GENOMIC DNA]</scope>
    <source>
        <strain evidence="6">Snail1</strain>
        <tissue evidence="6">Muscle</tissue>
    </source>
</reference>
<feature type="compositionally biased region" description="Basic and acidic residues" evidence="5">
    <location>
        <begin position="59"/>
        <end position="79"/>
    </location>
</feature>
<sequence length="392" mass="43710">MASSKFEKPPGLRQRRSTEEPERPSCDQSLFIAFKKLKMDVEGGCIKKTEDQSTATLKHKQDVRDADGKDGNEAEKGRETSSPTGQNEPEESNEDWSQSLQKFCFCEKGAVSKKGRPRWRSMCRYHRLRMKKDINSKCSQGSSNLVQASHTQKPVLRESKLKQVERPGAQFTMRAARFNFKPSVQSEIRFNFVKPGEIAFGSKHDDHTEVLAAGTAFTKENKHVLAPKTSLTAVGSATPKDTTPAKPNESANTRTIAASSHSVFAAEASKRLLSFSSITPKPGRSGASSSCKPAPKFEGHRVDRSDRRHHLALWSQNRASRPSHLSSSHSRTTVATPLTAVPSRIDLSMERSCSQEARLDESEFNVNELAAYFDNFLYMPKEMSSMAQMMYT</sequence>
<dbReference type="GO" id="GO:0070301">
    <property type="term" value="P:cellular response to hydrogen peroxide"/>
    <property type="evidence" value="ECO:0007669"/>
    <property type="project" value="TreeGrafter"/>
</dbReference>
<evidence type="ECO:0000256" key="1">
    <source>
        <dbReference type="ARBA" id="ARBA00015005"/>
    </source>
</evidence>
<feature type="region of interest" description="Disordered" evidence="5">
    <location>
        <begin position="229"/>
        <end position="253"/>
    </location>
</feature>